<evidence type="ECO:0008006" key="5">
    <source>
        <dbReference type="Google" id="ProtNLM"/>
    </source>
</evidence>
<reference evidence="3 4" key="1">
    <citation type="submission" date="2019-11" db="EMBL/GenBank/DDBJ databases">
        <title>Acidiferrimicrobium australis gen. nov., sp. nov., an acidophilic and obligately heterotrophic, member of the Actinobacteria that catalyses dissimilatory oxido- reduction of iron isolated from metal-rich acidic water in Chile.</title>
        <authorList>
            <person name="Gonzalez D."/>
            <person name="Huber K."/>
            <person name="Hedrich S."/>
            <person name="Rojas-Villalobos C."/>
            <person name="Quatrini R."/>
            <person name="Dinamarca M.A."/>
            <person name="Schwarz A."/>
            <person name="Canales C."/>
            <person name="Nancucheo I."/>
        </authorList>
    </citation>
    <scope>NUCLEOTIDE SEQUENCE [LARGE SCALE GENOMIC DNA]</scope>
    <source>
        <strain evidence="3 4">USS-CCA1</strain>
    </source>
</reference>
<gene>
    <name evidence="3" type="ORF">GHK86_11160</name>
</gene>
<protein>
    <recommendedName>
        <fullName evidence="5">ATPase</fullName>
    </recommendedName>
</protein>
<organism evidence="3 4">
    <name type="scientific">Acidiferrimicrobium australe</name>
    <dbReference type="NCBI Taxonomy" id="2664430"/>
    <lineage>
        <taxon>Bacteria</taxon>
        <taxon>Bacillati</taxon>
        <taxon>Actinomycetota</taxon>
        <taxon>Acidimicrobiia</taxon>
        <taxon>Acidimicrobiales</taxon>
        <taxon>Acidimicrobiaceae</taxon>
        <taxon>Acidiferrimicrobium</taxon>
    </lineage>
</organism>
<feature type="region of interest" description="Disordered" evidence="2">
    <location>
        <begin position="155"/>
        <end position="176"/>
    </location>
</feature>
<keyword evidence="1" id="KW-0175">Coiled coil</keyword>
<keyword evidence="4" id="KW-1185">Reference proteome</keyword>
<proteinExistence type="predicted"/>
<evidence type="ECO:0000256" key="2">
    <source>
        <dbReference type="SAM" id="MobiDB-lite"/>
    </source>
</evidence>
<name>A0ABW9QUN8_9ACTN</name>
<feature type="coiled-coil region" evidence="1">
    <location>
        <begin position="104"/>
        <end position="131"/>
    </location>
</feature>
<evidence type="ECO:0000313" key="3">
    <source>
        <dbReference type="EMBL" id="MST33275.1"/>
    </source>
</evidence>
<evidence type="ECO:0000256" key="1">
    <source>
        <dbReference type="SAM" id="Coils"/>
    </source>
</evidence>
<sequence>MSTFQIQDGPDAEAMIRRVIDIIESTRTLPLSSSVKLDNREEVLELLEDALARLPQDLRQARWMLKEREEYLGKMQREGEDILQAARQRAERMVQRTEIVREANHTARDIIEAARDEARRLRLESEDYADQKLAAFEIVLERTLKTVAAGRQKLAATPVAPASERSNGTVAGAGSTDDTIVATEAFFDQDQFE</sequence>
<accession>A0ABW9QUN8</accession>
<evidence type="ECO:0000313" key="4">
    <source>
        <dbReference type="Proteomes" id="UP000437736"/>
    </source>
</evidence>
<comment type="caution">
    <text evidence="3">The sequence shown here is derived from an EMBL/GenBank/DDBJ whole genome shotgun (WGS) entry which is preliminary data.</text>
</comment>
<dbReference type="Proteomes" id="UP000437736">
    <property type="component" value="Unassembled WGS sequence"/>
</dbReference>
<dbReference type="EMBL" id="WJHE01000541">
    <property type="protein sequence ID" value="MST33275.1"/>
    <property type="molecule type" value="Genomic_DNA"/>
</dbReference>